<keyword evidence="6" id="KW-0687">Ribonucleoprotein</keyword>
<evidence type="ECO:0000256" key="2">
    <source>
        <dbReference type="ARBA" id="ARBA00008434"/>
    </source>
</evidence>
<evidence type="ECO:0000256" key="5">
    <source>
        <dbReference type="ARBA" id="ARBA00023128"/>
    </source>
</evidence>
<dbReference type="AlphaFoldDB" id="A0A0K0G3L8"/>
<dbReference type="InterPro" id="IPR052137">
    <property type="entry name" value="uS15_ribosomal"/>
</dbReference>
<reference evidence="10" key="1">
    <citation type="submission" date="2014-07" db="EMBL/GenBank/DDBJ databases">
        <authorList>
            <person name="Martin A.A"/>
            <person name="De Silva N."/>
        </authorList>
    </citation>
    <scope>NUCLEOTIDE SEQUENCE</scope>
</reference>
<keyword evidence="9" id="KW-0175">Coiled coil</keyword>
<comment type="subcellular location">
    <subcellularLocation>
        <location evidence="1">Mitochondrion</location>
    </subcellularLocation>
</comment>
<evidence type="ECO:0000256" key="1">
    <source>
        <dbReference type="ARBA" id="ARBA00004173"/>
    </source>
</evidence>
<evidence type="ECO:0000256" key="7">
    <source>
        <dbReference type="ARBA" id="ARBA00035249"/>
    </source>
</evidence>
<dbReference type="Gene3D" id="1.10.287.10">
    <property type="entry name" value="S15/NS1, RNA-binding"/>
    <property type="match status" value="1"/>
</dbReference>
<dbReference type="GO" id="GO:0005763">
    <property type="term" value="C:mitochondrial small ribosomal subunit"/>
    <property type="evidence" value="ECO:0007669"/>
    <property type="project" value="TreeGrafter"/>
</dbReference>
<dbReference type="GO" id="GO:0003735">
    <property type="term" value="F:structural constituent of ribosome"/>
    <property type="evidence" value="ECO:0007669"/>
    <property type="project" value="TreeGrafter"/>
</dbReference>
<evidence type="ECO:0000256" key="8">
    <source>
        <dbReference type="ARBA" id="ARBA00035528"/>
    </source>
</evidence>
<evidence type="ECO:0000313" key="10">
    <source>
        <dbReference type="Proteomes" id="UP000035680"/>
    </source>
</evidence>
<dbReference type="SUPFAM" id="SSF47060">
    <property type="entry name" value="S15/NS1 RNA-binding domain"/>
    <property type="match status" value="1"/>
</dbReference>
<evidence type="ECO:0000256" key="6">
    <source>
        <dbReference type="ARBA" id="ARBA00023274"/>
    </source>
</evidence>
<dbReference type="InterPro" id="IPR009068">
    <property type="entry name" value="uS15_NS1_RNA-bd_sf"/>
</dbReference>
<proteinExistence type="inferred from homology"/>
<accession>A0A0K0G3L8</accession>
<dbReference type="PANTHER" id="PTHR46685:SF1">
    <property type="entry name" value="SMALL RIBOSOMAL SUBUNIT PROTEIN US15M"/>
    <property type="match status" value="1"/>
</dbReference>
<organism evidence="10 11">
    <name type="scientific">Strongyloides venezuelensis</name>
    <name type="common">Threadworm</name>
    <dbReference type="NCBI Taxonomy" id="75913"/>
    <lineage>
        <taxon>Eukaryota</taxon>
        <taxon>Metazoa</taxon>
        <taxon>Ecdysozoa</taxon>
        <taxon>Nematoda</taxon>
        <taxon>Chromadorea</taxon>
        <taxon>Rhabditida</taxon>
        <taxon>Tylenchina</taxon>
        <taxon>Panagrolaimomorpha</taxon>
        <taxon>Strongyloidoidea</taxon>
        <taxon>Strongyloididae</taxon>
        <taxon>Strongyloides</taxon>
    </lineage>
</organism>
<dbReference type="Pfam" id="PF00312">
    <property type="entry name" value="Ribosomal_S15"/>
    <property type="match status" value="1"/>
</dbReference>
<evidence type="ECO:0000313" key="11">
    <source>
        <dbReference type="WBParaSite" id="SVE_1932500.1"/>
    </source>
</evidence>
<dbReference type="STRING" id="75913.A0A0K0G3L8"/>
<dbReference type="PANTHER" id="PTHR46685">
    <property type="entry name" value="28S RIBOSOMAL PROTEIN S15, MITOCHONDRIAL"/>
    <property type="match status" value="1"/>
</dbReference>
<dbReference type="Proteomes" id="UP000035680">
    <property type="component" value="Unassembled WGS sequence"/>
</dbReference>
<dbReference type="GO" id="GO:0032543">
    <property type="term" value="P:mitochondrial translation"/>
    <property type="evidence" value="ECO:0007669"/>
    <property type="project" value="TreeGrafter"/>
</dbReference>
<protein>
    <recommendedName>
        <fullName evidence="7">Small ribosomal subunit protein uS15m</fullName>
    </recommendedName>
    <alternativeName>
        <fullName evidence="8">28S ribosomal protein S15, mitochondrial</fullName>
    </alternativeName>
</protein>
<dbReference type="InterPro" id="IPR000589">
    <property type="entry name" value="Ribosomal_uS15"/>
</dbReference>
<evidence type="ECO:0000256" key="4">
    <source>
        <dbReference type="ARBA" id="ARBA00022980"/>
    </source>
</evidence>
<keyword evidence="5" id="KW-0496">Mitochondrion</keyword>
<keyword evidence="4" id="KW-0689">Ribosomal protein</keyword>
<name>A0A0K0G3L8_STRVS</name>
<comment type="similarity">
    <text evidence="2">Belongs to the universal ribosomal protein uS15 family.</text>
</comment>
<feature type="coiled-coil region" evidence="9">
    <location>
        <begin position="279"/>
        <end position="306"/>
    </location>
</feature>
<evidence type="ECO:0000256" key="3">
    <source>
        <dbReference type="ARBA" id="ARBA00022946"/>
    </source>
</evidence>
<evidence type="ECO:0000256" key="9">
    <source>
        <dbReference type="SAM" id="Coils"/>
    </source>
</evidence>
<keyword evidence="10" id="KW-1185">Reference proteome</keyword>
<keyword evidence="3" id="KW-0809">Transit peptide</keyword>
<sequence length="341" mass="40284">MISRRLILAPLAWNVTPIASIHVTSINSKGRARIPFYNKHHKVTDPAKQDPEYFEKKAAKLPLDDHYLDALELLWKEKIGSEREVMMKGSDNLIGNKTDYGLPQIDTSQPRYEYRHVDELRDAPESVKRIFSIEYGERRDLSGAWKRTLIESVNKHKFDDSSLQVKIAWTTTVIRSWTSLVDTFMSKNPKKPVWITHRIYLMINYRRKLLRLLREQDEAEFERVINELKIAYHVQKQPEHVKTRKAWSEHQLKLRIEREKENMLDTLHKSFMENRDEIVADIDANLQSLEIEEENIKKRLEEISIIEGKKVDNVVGVYQPKIIEELSENVMHSLLFYHDSK</sequence>
<dbReference type="WBParaSite" id="SVE_1932500.1">
    <property type="protein sequence ID" value="SVE_1932500.1"/>
    <property type="gene ID" value="SVE_1932500"/>
</dbReference>
<dbReference type="GO" id="GO:0003723">
    <property type="term" value="F:RNA binding"/>
    <property type="evidence" value="ECO:0007669"/>
    <property type="project" value="TreeGrafter"/>
</dbReference>
<reference evidence="11" key="2">
    <citation type="submission" date="2015-08" db="UniProtKB">
        <authorList>
            <consortium name="WormBaseParasite"/>
        </authorList>
    </citation>
    <scope>IDENTIFICATION</scope>
</reference>